<dbReference type="OrthoDB" id="278300at2759"/>
<dbReference type="Gene3D" id="3.40.1280.30">
    <property type="match status" value="1"/>
</dbReference>
<dbReference type="InterPro" id="IPR028564">
    <property type="entry name" value="MT_TRM10-typ"/>
</dbReference>
<dbReference type="GO" id="GO:0005654">
    <property type="term" value="C:nucleoplasm"/>
    <property type="evidence" value="ECO:0007669"/>
    <property type="project" value="TreeGrafter"/>
</dbReference>
<evidence type="ECO:0000259" key="7">
    <source>
        <dbReference type="PROSITE" id="PS51675"/>
    </source>
</evidence>
<keyword evidence="4" id="KW-0949">S-adenosyl-L-methionine</keyword>
<sequence length="313" mass="35105">RILETHMDTKEHAGTEVPPPEATSTEPVAAQPANQQPLSKRAQKRLKKRELVKALRKAKRQQLKASGQKPQRHGKRLTKAAANSMSDSSCRIRVVIDCSFDSLMPIGDICKLFNQLQHCYGYNRRSEAPMQLYVTDLNGKLLDKLKSIGTADYLNWDINWREESYLSLFPRDEIVYLCSESETVLDQLSDNCVYVIGGLVDHNHYPGHCFELAKQLGLRTAKLPISQHIKLNSRQVLTVDQVFHLLLKYSSCRNWAETLQAVVPKRKIVELKDGKGETSGGAVVGENTAVDGDDAGDEADEQDETDDQDEADD</sequence>
<feature type="compositionally biased region" description="Basic residues" evidence="6">
    <location>
        <begin position="41"/>
        <end position="62"/>
    </location>
</feature>
<evidence type="ECO:0000313" key="9">
    <source>
        <dbReference type="Proteomes" id="UP000215902"/>
    </source>
</evidence>
<evidence type="ECO:0000256" key="1">
    <source>
        <dbReference type="ARBA" id="ARBA00012797"/>
    </source>
</evidence>
<dbReference type="GO" id="GO:0002939">
    <property type="term" value="P:tRNA N1-guanine methylation"/>
    <property type="evidence" value="ECO:0007669"/>
    <property type="project" value="TreeGrafter"/>
</dbReference>
<dbReference type="PANTHER" id="PTHR13563:SF13">
    <property type="entry name" value="TRNA METHYLTRANSFERASE 10 HOMOLOG A"/>
    <property type="match status" value="1"/>
</dbReference>
<comment type="caution">
    <text evidence="8">The sequence shown here is derived from an EMBL/GenBank/DDBJ whole genome shotgun (WGS) entry which is preliminary data.</text>
</comment>
<proteinExistence type="predicted"/>
<feature type="compositionally biased region" description="Polar residues" evidence="6">
    <location>
        <begin position="22"/>
        <end position="38"/>
    </location>
</feature>
<evidence type="ECO:0000256" key="5">
    <source>
        <dbReference type="ARBA" id="ARBA00048434"/>
    </source>
</evidence>
<feature type="compositionally biased region" description="Acidic residues" evidence="6">
    <location>
        <begin position="291"/>
        <end position="313"/>
    </location>
</feature>
<dbReference type="PANTHER" id="PTHR13563">
    <property type="entry name" value="TRNA (GUANINE-9-) METHYLTRANSFERASE"/>
    <property type="match status" value="1"/>
</dbReference>
<accession>A0A267GVI8</accession>
<dbReference type="EC" id="2.1.1.221" evidence="1"/>
<keyword evidence="9" id="KW-1185">Reference proteome</keyword>
<dbReference type="STRING" id="282301.A0A267GVI8"/>
<gene>
    <name evidence="8" type="ORF">BOX15_Mlig017139g1</name>
</gene>
<keyword evidence="3" id="KW-0808">Transferase</keyword>
<reference evidence="8 9" key="1">
    <citation type="submission" date="2017-06" db="EMBL/GenBank/DDBJ databases">
        <title>A platform for efficient transgenesis in Macrostomum lignano, a flatworm model organism for stem cell research.</title>
        <authorList>
            <person name="Berezikov E."/>
        </authorList>
    </citation>
    <scope>NUCLEOTIDE SEQUENCE [LARGE SCALE GENOMIC DNA]</scope>
    <source>
        <strain evidence="8">DV1</strain>
        <tissue evidence="8">Whole organism</tissue>
    </source>
</reference>
<evidence type="ECO:0000256" key="4">
    <source>
        <dbReference type="ARBA" id="ARBA00022691"/>
    </source>
</evidence>
<evidence type="ECO:0000256" key="6">
    <source>
        <dbReference type="SAM" id="MobiDB-lite"/>
    </source>
</evidence>
<name>A0A267GVI8_9PLAT</name>
<dbReference type="InterPro" id="IPR038459">
    <property type="entry name" value="MT_TRM10-typ_sf"/>
</dbReference>
<evidence type="ECO:0000313" key="8">
    <source>
        <dbReference type="EMBL" id="PAA90015.1"/>
    </source>
</evidence>
<feature type="region of interest" description="Disordered" evidence="6">
    <location>
        <begin position="1"/>
        <end position="81"/>
    </location>
</feature>
<dbReference type="FunFam" id="3.40.1280.30:FF:000001">
    <property type="entry name" value="tRNA methyltransferase 10 homolog A"/>
    <property type="match status" value="1"/>
</dbReference>
<dbReference type="Proteomes" id="UP000215902">
    <property type="component" value="Unassembled WGS sequence"/>
</dbReference>
<keyword evidence="2" id="KW-0489">Methyltransferase</keyword>
<organism evidence="8 9">
    <name type="scientific">Macrostomum lignano</name>
    <dbReference type="NCBI Taxonomy" id="282301"/>
    <lineage>
        <taxon>Eukaryota</taxon>
        <taxon>Metazoa</taxon>
        <taxon>Spiralia</taxon>
        <taxon>Lophotrochozoa</taxon>
        <taxon>Platyhelminthes</taxon>
        <taxon>Rhabditophora</taxon>
        <taxon>Macrostomorpha</taxon>
        <taxon>Macrostomida</taxon>
        <taxon>Macrostomidae</taxon>
        <taxon>Macrostomum</taxon>
    </lineage>
</organism>
<comment type="catalytic activity">
    <reaction evidence="5">
        <text>guanosine(9) in tRNA + S-adenosyl-L-methionine = N(1)-methylguanosine(9) in tRNA + S-adenosyl-L-homocysteine + H(+)</text>
        <dbReference type="Rhea" id="RHEA:43156"/>
        <dbReference type="Rhea" id="RHEA-COMP:10367"/>
        <dbReference type="Rhea" id="RHEA-COMP:10368"/>
        <dbReference type="ChEBI" id="CHEBI:15378"/>
        <dbReference type="ChEBI" id="CHEBI:57856"/>
        <dbReference type="ChEBI" id="CHEBI:59789"/>
        <dbReference type="ChEBI" id="CHEBI:73542"/>
        <dbReference type="ChEBI" id="CHEBI:74269"/>
        <dbReference type="EC" id="2.1.1.221"/>
    </reaction>
</comment>
<dbReference type="AlphaFoldDB" id="A0A267GVI8"/>
<dbReference type="GO" id="GO:0000049">
    <property type="term" value="F:tRNA binding"/>
    <property type="evidence" value="ECO:0007669"/>
    <property type="project" value="TreeGrafter"/>
</dbReference>
<feature type="compositionally biased region" description="Basic and acidic residues" evidence="6">
    <location>
        <begin position="1"/>
        <end position="14"/>
    </location>
</feature>
<evidence type="ECO:0000256" key="3">
    <source>
        <dbReference type="ARBA" id="ARBA00022679"/>
    </source>
</evidence>
<dbReference type="PROSITE" id="PS51675">
    <property type="entry name" value="SAM_MT_TRM10"/>
    <property type="match status" value="1"/>
</dbReference>
<dbReference type="EMBL" id="NIVC01000129">
    <property type="protein sequence ID" value="PAA90015.1"/>
    <property type="molecule type" value="Genomic_DNA"/>
</dbReference>
<feature type="region of interest" description="Disordered" evidence="6">
    <location>
        <begin position="275"/>
        <end position="313"/>
    </location>
</feature>
<dbReference type="GO" id="GO:0052905">
    <property type="term" value="F:tRNA (guanosine(9)-N1)-methyltransferase activity"/>
    <property type="evidence" value="ECO:0007669"/>
    <property type="project" value="UniProtKB-EC"/>
</dbReference>
<feature type="domain" description="SAM-dependent MTase TRM10-type" evidence="7">
    <location>
        <begin position="73"/>
        <end position="270"/>
    </location>
</feature>
<feature type="non-terminal residue" evidence="8">
    <location>
        <position position="1"/>
    </location>
</feature>
<evidence type="ECO:0000256" key="2">
    <source>
        <dbReference type="ARBA" id="ARBA00022603"/>
    </source>
</evidence>
<protein>
    <recommendedName>
        <fullName evidence="1">tRNA (guanine(9)-N(1))-methyltransferase</fullName>
        <ecNumber evidence="1">2.1.1.221</ecNumber>
    </recommendedName>
</protein>
<dbReference type="InterPro" id="IPR007356">
    <property type="entry name" value="tRNA_m1G_MeTrfase_euk"/>
</dbReference>